<gene>
    <name evidence="1" type="ORF">RSA3_06475</name>
</gene>
<accession>A0A147F969</accession>
<dbReference type="RefSeq" id="WP_058613728.1">
    <property type="nucleotide sequence ID" value="NZ_LDRV01000035.1"/>
</dbReference>
<dbReference type="GO" id="GO:0016787">
    <property type="term" value="F:hydrolase activity"/>
    <property type="evidence" value="ECO:0007669"/>
    <property type="project" value="UniProtKB-KW"/>
</dbReference>
<protein>
    <submittedName>
        <fullName evidence="1">Phosphohydrolase</fullName>
    </submittedName>
</protein>
<evidence type="ECO:0000313" key="2">
    <source>
        <dbReference type="Proteomes" id="UP000072189"/>
    </source>
</evidence>
<dbReference type="PATRIC" id="fig|2033.7.peg.1897"/>
<name>A0A147F969_MICTE</name>
<dbReference type="Proteomes" id="UP000072189">
    <property type="component" value="Unassembled WGS sequence"/>
</dbReference>
<dbReference type="EMBL" id="LDRV01000035">
    <property type="protein sequence ID" value="KTS13109.1"/>
    <property type="molecule type" value="Genomic_DNA"/>
</dbReference>
<keyword evidence="1" id="KW-0378">Hydrolase</keyword>
<reference evidence="1 2" key="1">
    <citation type="journal article" date="2016" name="Front. Microbiol.">
        <title>Genomic Resource of Rice Seed Associated Bacteria.</title>
        <authorList>
            <person name="Midha S."/>
            <person name="Bansal K."/>
            <person name="Sharma S."/>
            <person name="Kumar N."/>
            <person name="Patil P.P."/>
            <person name="Chaudhry V."/>
            <person name="Patil P.B."/>
        </authorList>
    </citation>
    <scope>NUCLEOTIDE SEQUENCE [LARGE SCALE GENOMIC DNA]</scope>
    <source>
        <strain evidence="1 2">RSA3</strain>
    </source>
</reference>
<dbReference type="AlphaFoldDB" id="A0A147F969"/>
<sequence>MADADELLTVWASMAPPEGETWSLARPGPALDAVAARLSSVPRSFLDDDVSIRALSGDIAGAECASAAYADDARVRRGAAIGLWLLASEEIVEPFRPSLAGAWALRAVDSLGLRVAPVVDPLDWLADDERREEAARTFLLWAGFVPAGEDRATAQALWQARDSLRRSSALAEAYAAYEHREEIARRLAEARAREAAARYSSE</sequence>
<organism evidence="1 2">
    <name type="scientific">Microbacterium testaceum</name>
    <name type="common">Aureobacterium testaceum</name>
    <name type="synonym">Brevibacterium testaceum</name>
    <dbReference type="NCBI Taxonomy" id="2033"/>
    <lineage>
        <taxon>Bacteria</taxon>
        <taxon>Bacillati</taxon>
        <taxon>Actinomycetota</taxon>
        <taxon>Actinomycetes</taxon>
        <taxon>Micrococcales</taxon>
        <taxon>Microbacteriaceae</taxon>
        <taxon>Microbacterium</taxon>
    </lineage>
</organism>
<evidence type="ECO:0000313" key="1">
    <source>
        <dbReference type="EMBL" id="KTS13109.1"/>
    </source>
</evidence>
<proteinExistence type="predicted"/>
<comment type="caution">
    <text evidence="1">The sequence shown here is derived from an EMBL/GenBank/DDBJ whole genome shotgun (WGS) entry which is preliminary data.</text>
</comment>